<organism evidence="1 2">
    <name type="scientific">Spirosoma flavum</name>
    <dbReference type="NCBI Taxonomy" id="2048557"/>
    <lineage>
        <taxon>Bacteria</taxon>
        <taxon>Pseudomonadati</taxon>
        <taxon>Bacteroidota</taxon>
        <taxon>Cytophagia</taxon>
        <taxon>Cytophagales</taxon>
        <taxon>Cytophagaceae</taxon>
        <taxon>Spirosoma</taxon>
    </lineage>
</organism>
<dbReference type="RefSeq" id="WP_381499563.1">
    <property type="nucleotide sequence ID" value="NZ_JBHUOM010000002.1"/>
</dbReference>
<accession>A0ABW6AI78</accession>
<gene>
    <name evidence="1" type="ORF">ACFS25_10240</name>
</gene>
<comment type="caution">
    <text evidence="1">The sequence shown here is derived from an EMBL/GenBank/DDBJ whole genome shotgun (WGS) entry which is preliminary data.</text>
</comment>
<proteinExistence type="predicted"/>
<dbReference type="InterPro" id="IPR010344">
    <property type="entry name" value="YbjH"/>
</dbReference>
<dbReference type="EMBL" id="JBHUOM010000002">
    <property type="protein sequence ID" value="MFD2934162.1"/>
    <property type="molecule type" value="Genomic_DNA"/>
</dbReference>
<evidence type="ECO:0000313" key="2">
    <source>
        <dbReference type="Proteomes" id="UP001597512"/>
    </source>
</evidence>
<dbReference type="Pfam" id="PF06082">
    <property type="entry name" value="YjbH"/>
    <property type="match status" value="1"/>
</dbReference>
<sequence>MKVVEHIGALGLDVRANAVRTDTGRALTLSLLLFVLGLTAWPIQESVAQKQRQNGLLSYENLSVDSVQHRVYYEQRLYRNPLLGMLELAKPLAAQGINEFVPLYQGVPIARYRLASTVSTSTLSRRERADWAKTHLFDARKYKLDFRLQPEFTAQFGFREQTVESKTNLLLQSQLYLSRGLMLNWGVLFPIVNHLDNQALNVRPAPTYLNQFLALDGTNFMSLSAGLFYNDQYGVNVQYRHADMTKNWSFGVESSYTGFYFFPRNGFYYESLQNFMLLADVAYRIPRRDITLKLSGGQYLYQDRGVRIDFIRQMGNVEVGFYAQKTVNGATGGFNFAIPLFPGRIVQTQHVRLRSSEEFRWEYAYSRGYNIGSRYRVGNQLDALLRQYHSSYLQNQYR</sequence>
<name>A0ABW6AI78_9BACT</name>
<keyword evidence="2" id="KW-1185">Reference proteome</keyword>
<evidence type="ECO:0000313" key="1">
    <source>
        <dbReference type="EMBL" id="MFD2934162.1"/>
    </source>
</evidence>
<dbReference type="Proteomes" id="UP001597512">
    <property type="component" value="Unassembled WGS sequence"/>
</dbReference>
<reference evidence="2" key="1">
    <citation type="journal article" date="2019" name="Int. J. Syst. Evol. Microbiol.">
        <title>The Global Catalogue of Microorganisms (GCM) 10K type strain sequencing project: providing services to taxonomists for standard genome sequencing and annotation.</title>
        <authorList>
            <consortium name="The Broad Institute Genomics Platform"/>
            <consortium name="The Broad Institute Genome Sequencing Center for Infectious Disease"/>
            <person name="Wu L."/>
            <person name="Ma J."/>
        </authorList>
    </citation>
    <scope>NUCLEOTIDE SEQUENCE [LARGE SCALE GENOMIC DNA]</scope>
    <source>
        <strain evidence="2">KCTC 52490</strain>
    </source>
</reference>
<protein>
    <submittedName>
        <fullName evidence="1">YjbH domain-containing protein</fullName>
    </submittedName>
</protein>